<keyword evidence="1" id="KW-0808">Transferase</keyword>
<dbReference type="Proteomes" id="UP000814128">
    <property type="component" value="Unassembled WGS sequence"/>
</dbReference>
<dbReference type="EMBL" id="MU273503">
    <property type="protein sequence ID" value="KAI0034294.1"/>
    <property type="molecule type" value="Genomic_DNA"/>
</dbReference>
<sequence>MSIKGAFATLCTKDEYLPGTLVVARCLKEVKSKYTLVVLATDTLSQNARDVLNSYGVRVRNIDPLMPTEGAHTLALHDIRFAQTWTKLRVFSLVEYDRVILMDSDMIVMRNMDELMELELPEGGIAAAHVCACNPRKLPHYPTDWEPENCAYTPLVHPTGISSPTQVTPRGPRPHGQLNSGLVILQPSSSAAESIAQFVRTSPLVETFAFPDQDLLSEYFRGRWRPLPYVYNALKTLRDIHKSLWRDEEVRCLHYIFPQKPWHVRPKAEVEGEDMYEAPNRWWWERFERLVAELELSDVRGKELVEASVAPPH</sequence>
<keyword evidence="2" id="KW-1185">Reference proteome</keyword>
<proteinExistence type="predicted"/>
<organism evidence="1 2">
    <name type="scientific">Vararia minispora EC-137</name>
    <dbReference type="NCBI Taxonomy" id="1314806"/>
    <lineage>
        <taxon>Eukaryota</taxon>
        <taxon>Fungi</taxon>
        <taxon>Dikarya</taxon>
        <taxon>Basidiomycota</taxon>
        <taxon>Agaricomycotina</taxon>
        <taxon>Agaricomycetes</taxon>
        <taxon>Russulales</taxon>
        <taxon>Lachnocladiaceae</taxon>
        <taxon>Vararia</taxon>
    </lineage>
</organism>
<reference evidence="1" key="1">
    <citation type="submission" date="2021-02" db="EMBL/GenBank/DDBJ databases">
        <authorList>
            <consortium name="DOE Joint Genome Institute"/>
            <person name="Ahrendt S."/>
            <person name="Looney B.P."/>
            <person name="Miyauchi S."/>
            <person name="Morin E."/>
            <person name="Drula E."/>
            <person name="Courty P.E."/>
            <person name="Chicoki N."/>
            <person name="Fauchery L."/>
            <person name="Kohler A."/>
            <person name="Kuo A."/>
            <person name="Labutti K."/>
            <person name="Pangilinan J."/>
            <person name="Lipzen A."/>
            <person name="Riley R."/>
            <person name="Andreopoulos W."/>
            <person name="He G."/>
            <person name="Johnson J."/>
            <person name="Barry K.W."/>
            <person name="Grigoriev I.V."/>
            <person name="Nagy L."/>
            <person name="Hibbett D."/>
            <person name="Henrissat B."/>
            <person name="Matheny P.B."/>
            <person name="Labbe J."/>
            <person name="Martin F."/>
        </authorList>
    </citation>
    <scope>NUCLEOTIDE SEQUENCE</scope>
    <source>
        <strain evidence="1">EC-137</strain>
    </source>
</reference>
<evidence type="ECO:0000313" key="1">
    <source>
        <dbReference type="EMBL" id="KAI0034294.1"/>
    </source>
</evidence>
<comment type="caution">
    <text evidence="1">The sequence shown here is derived from an EMBL/GenBank/DDBJ whole genome shotgun (WGS) entry which is preliminary data.</text>
</comment>
<evidence type="ECO:0000313" key="2">
    <source>
        <dbReference type="Proteomes" id="UP000814128"/>
    </source>
</evidence>
<gene>
    <name evidence="1" type="ORF">K488DRAFT_84146</name>
</gene>
<accession>A0ACB8QR16</accession>
<name>A0ACB8QR16_9AGAM</name>
<reference evidence="1" key="2">
    <citation type="journal article" date="2022" name="New Phytol.">
        <title>Evolutionary transition to the ectomycorrhizal habit in the genomes of a hyperdiverse lineage of mushroom-forming fungi.</title>
        <authorList>
            <person name="Looney B."/>
            <person name="Miyauchi S."/>
            <person name="Morin E."/>
            <person name="Drula E."/>
            <person name="Courty P.E."/>
            <person name="Kohler A."/>
            <person name="Kuo A."/>
            <person name="LaButti K."/>
            <person name="Pangilinan J."/>
            <person name="Lipzen A."/>
            <person name="Riley R."/>
            <person name="Andreopoulos W."/>
            <person name="He G."/>
            <person name="Johnson J."/>
            <person name="Nolan M."/>
            <person name="Tritt A."/>
            <person name="Barry K.W."/>
            <person name="Grigoriev I.V."/>
            <person name="Nagy L.G."/>
            <person name="Hibbett D."/>
            <person name="Henrissat B."/>
            <person name="Matheny P.B."/>
            <person name="Labbe J."/>
            <person name="Martin F.M."/>
        </authorList>
    </citation>
    <scope>NUCLEOTIDE SEQUENCE</scope>
    <source>
        <strain evidence="1">EC-137</strain>
    </source>
</reference>
<protein>
    <submittedName>
        <fullName evidence="1">Nucleotide-diphospho-sugar transferase</fullName>
    </submittedName>
</protein>